<sequence length="674" mass="74911">MHCSREPVSAVLLSWCVTNFIVLFQISVCMSRSSTILSQLMHTHTNVLMSEVCSLAVLECIIQSNGCVRLEDLWSMMFARFQHSSDVLSVIGLSPDIFEHFIKRQPALFQLSNGYVYSADTSTETSIKDNSIAHFCPPVSGIQSFVNSTQVNHSSSCGQEVRSPLDEEIEAVRYFQEQLKRKPERWVPIKSLAGHLSQASASIRTIVGPQSEFSNFLLRHPLFFRIQGELVGLADNVRVQSNSQLTNKRKSRPLSFQGFDSIRVRGFSERVSLPVIIHPIQNVSGNSTVLNGTPVSNIDTVVLSVDECKSVLWLIHNIDSLPEQAMSLGTLLSTLAHATKSVSSSIGRTQIELMEFIRKYDRIFLYTESTKTIRVHTTANLSLLIISRCATSAKTNVLLAQRGCIFCVNRLWGIIDLGFHEHVFFDRSQFKHVTDLSKHFQVRETVFFNAVLASKESRAKWRATCVWKETDQLANYLQRLSIGSQLGADCDDNSELVDDPDSGLDNSHEDTISTRPSSLLSMFEEVREAFHHCLNRFAEIRLANAWELQSKLVTSEPEDGQLVNQRVLDAIENESVHIGQNDPRSTNSSPVSELSTLSGIPSIPCYGDGCCSVRTNVSVPLDAELDRPRCTCCCGRNTSSSSKPSVTCSVATQTLFTGDIMATKLYHEGAGTLA</sequence>
<proteinExistence type="predicted"/>
<comment type="caution">
    <text evidence="4">The sequence shown here is derived from an EMBL/GenBank/DDBJ whole genome shotgun (WGS) entry which is preliminary data.</text>
</comment>
<evidence type="ECO:0000256" key="1">
    <source>
        <dbReference type="SAM" id="MobiDB-lite"/>
    </source>
</evidence>
<reference evidence="4" key="1">
    <citation type="submission" date="2019-07" db="EMBL/GenBank/DDBJ databases">
        <title>Annotation for the trematode Paragonimus miyazaki's.</title>
        <authorList>
            <person name="Choi Y.-J."/>
        </authorList>
    </citation>
    <scope>NUCLEOTIDE SEQUENCE</scope>
    <source>
        <strain evidence="4">Japan</strain>
    </source>
</reference>
<protein>
    <recommendedName>
        <fullName evidence="3">Egal-1 winged helix domain-containing protein</fullName>
    </recommendedName>
</protein>
<dbReference type="Proteomes" id="UP000822476">
    <property type="component" value="Unassembled WGS sequence"/>
</dbReference>
<dbReference type="AlphaFoldDB" id="A0A8S9YLX5"/>
<feature type="compositionally biased region" description="Polar residues" evidence="1">
    <location>
        <begin position="582"/>
        <end position="595"/>
    </location>
</feature>
<dbReference type="EMBL" id="JTDE01003594">
    <property type="protein sequence ID" value="KAF7255869.1"/>
    <property type="molecule type" value="Genomic_DNA"/>
</dbReference>
<evidence type="ECO:0000259" key="3">
    <source>
        <dbReference type="Pfam" id="PF23713"/>
    </source>
</evidence>
<feature type="domain" description="Egal-1 winged helix" evidence="3">
    <location>
        <begin position="170"/>
        <end position="235"/>
    </location>
</feature>
<evidence type="ECO:0000256" key="2">
    <source>
        <dbReference type="SAM" id="Phobius"/>
    </source>
</evidence>
<dbReference type="InterPro" id="IPR056589">
    <property type="entry name" value="WH_Egal-1"/>
</dbReference>
<gene>
    <name evidence="4" type="ORF">EG68_07173</name>
</gene>
<accession>A0A8S9YLX5</accession>
<feature type="domain" description="Egal-1 winged helix" evidence="3">
    <location>
        <begin position="54"/>
        <end position="120"/>
    </location>
</feature>
<keyword evidence="2" id="KW-0812">Transmembrane</keyword>
<evidence type="ECO:0000313" key="5">
    <source>
        <dbReference type="Proteomes" id="UP000822476"/>
    </source>
</evidence>
<organism evidence="4 5">
    <name type="scientific">Paragonimus skrjabini miyazakii</name>
    <dbReference type="NCBI Taxonomy" id="59628"/>
    <lineage>
        <taxon>Eukaryota</taxon>
        <taxon>Metazoa</taxon>
        <taxon>Spiralia</taxon>
        <taxon>Lophotrochozoa</taxon>
        <taxon>Platyhelminthes</taxon>
        <taxon>Trematoda</taxon>
        <taxon>Digenea</taxon>
        <taxon>Plagiorchiida</taxon>
        <taxon>Troglotremata</taxon>
        <taxon>Troglotrematidae</taxon>
        <taxon>Paragonimus</taxon>
    </lineage>
</organism>
<evidence type="ECO:0000313" key="4">
    <source>
        <dbReference type="EMBL" id="KAF7255869.1"/>
    </source>
</evidence>
<keyword evidence="2" id="KW-1133">Transmembrane helix</keyword>
<dbReference type="Pfam" id="PF23713">
    <property type="entry name" value="WHD_Egal"/>
    <property type="match status" value="2"/>
</dbReference>
<dbReference type="OrthoDB" id="26838at2759"/>
<feature type="transmembrane region" description="Helical" evidence="2">
    <location>
        <begin position="7"/>
        <end position="28"/>
    </location>
</feature>
<keyword evidence="2" id="KW-0472">Membrane</keyword>
<keyword evidence="5" id="KW-1185">Reference proteome</keyword>
<name>A0A8S9YLX5_9TREM</name>
<feature type="region of interest" description="Disordered" evidence="1">
    <location>
        <begin position="575"/>
        <end position="595"/>
    </location>
</feature>